<evidence type="ECO:0000256" key="1">
    <source>
        <dbReference type="ARBA" id="ARBA00004123"/>
    </source>
</evidence>
<dbReference type="EMBL" id="NKHZ01000025">
    <property type="protein sequence ID" value="PNS20338.1"/>
    <property type="molecule type" value="Genomic_DNA"/>
</dbReference>
<evidence type="ECO:0000256" key="5">
    <source>
        <dbReference type="ARBA" id="ARBA00023242"/>
    </source>
</evidence>
<dbReference type="GO" id="GO:0031261">
    <property type="term" value="C:DNA replication preinitiation complex"/>
    <property type="evidence" value="ECO:0007669"/>
    <property type="project" value="TreeGrafter"/>
</dbReference>
<dbReference type="Pfam" id="PF18137">
    <property type="entry name" value="WHD_ORC"/>
    <property type="match status" value="1"/>
</dbReference>
<dbReference type="PANTHER" id="PTHR12748">
    <property type="entry name" value="ORIGIN RECOGNITION COMPLEX SUBUNIT 3"/>
    <property type="match status" value="1"/>
</dbReference>
<reference evidence="9 10" key="1">
    <citation type="submission" date="2017-06" db="EMBL/GenBank/DDBJ databases">
        <title>Draft genome sequence of a variant of Elsinoe murrayae.</title>
        <authorList>
            <person name="Cheng Q."/>
        </authorList>
    </citation>
    <scope>NUCLEOTIDE SEQUENCE [LARGE SCALE GENOMIC DNA]</scope>
    <source>
        <strain evidence="9 10">CQ-2017a</strain>
    </source>
</reference>
<dbReference type="Pfam" id="PF07034">
    <property type="entry name" value="ORC3_N"/>
    <property type="match status" value="1"/>
</dbReference>
<evidence type="ECO:0000256" key="6">
    <source>
        <dbReference type="SAM" id="MobiDB-lite"/>
    </source>
</evidence>
<keyword evidence="5" id="KW-0539">Nucleus</keyword>
<dbReference type="GO" id="GO:0003688">
    <property type="term" value="F:DNA replication origin binding"/>
    <property type="evidence" value="ECO:0007669"/>
    <property type="project" value="TreeGrafter"/>
</dbReference>
<feature type="domain" description="Origin recognition complex subunit 3 winged helix C-terminal" evidence="8">
    <location>
        <begin position="573"/>
        <end position="644"/>
    </location>
</feature>
<evidence type="ECO:0000313" key="10">
    <source>
        <dbReference type="Proteomes" id="UP000243797"/>
    </source>
</evidence>
<name>A0A2K1QZ69_9PEZI</name>
<feature type="domain" description="Origin recognition complex subunit 3 N-terminal" evidence="7">
    <location>
        <begin position="9"/>
        <end position="324"/>
    </location>
</feature>
<evidence type="ECO:0000313" key="9">
    <source>
        <dbReference type="EMBL" id="PNS20338.1"/>
    </source>
</evidence>
<protein>
    <submittedName>
        <fullName evidence="9">Uncharacterized protein</fullName>
    </submittedName>
</protein>
<comment type="caution">
    <text evidence="9">The sequence shown here is derived from an EMBL/GenBank/DDBJ whole genome shotgun (WGS) entry which is preliminary data.</text>
</comment>
<evidence type="ECO:0000259" key="7">
    <source>
        <dbReference type="Pfam" id="PF07034"/>
    </source>
</evidence>
<gene>
    <name evidence="9" type="ORF">CAC42_5788</name>
</gene>
<dbReference type="STRING" id="2082308.A0A2K1QZ69"/>
<feature type="region of interest" description="Disordered" evidence="6">
    <location>
        <begin position="150"/>
        <end position="170"/>
    </location>
</feature>
<dbReference type="AlphaFoldDB" id="A0A2K1QZ69"/>
<dbReference type="Proteomes" id="UP000243797">
    <property type="component" value="Unassembled WGS sequence"/>
</dbReference>
<comment type="subcellular location">
    <subcellularLocation>
        <location evidence="1">Nucleus</location>
    </subcellularLocation>
</comment>
<sequence>MALHEKTYETCYVFQPHEHHVVDSRPTKRRKTGEYTGLQRSWPRRCTVYQTLWSAHEARLQGTLDKLNSQAVLEVSDFIVNATTAGTDPKIDSAILITGPTLSSQGLLTSQIYHRVKKQTRSSFVSFSSTEATNLKAVLKKVNAVISSRDHLHDDDDDNDEDGGDQDSSARRGMKLLNYDLRIAQQAVEDQGLTKVIVGFQDCEAFDGSLLSDIVELFSYWKDRIPFVLIFGIATTVESLQIKLTRRAIRCIRGRRFEINSAESTLEDVFEKVYTSESRLWFGAGFSQMMTARQRDYLTNPQTIIDTIHYAYMTQFYANAVSVFLDPDLEHGDVPSDHYEAARNLPSFMQLSRDLLEGGKPRTSLVRSLLESDKNLHERIREDVEIGQRTMGGLISAARIFHKVSGCMESIEKAPESEIVLQALSGSLHDSARHRNLTLALKRASSTALEQIFDRIQCCDDKNFHNSVGKLKNRLAVLLDAQEEGDAPLRSEVDIQNSTLRTTVISKKISLSKAKTTLTKADAAYSEILNDFIEQLYSYFSGKFVDPKTLPFNEIFLFDLKSPYRQTFTPRPRHAIERALSSPHDYLNCECCAPKAGEEDEESTLSSSQPPTAVLYQLYLESGLMANAADLKSAFVAILGDKVEDEEVLSALFQRSLAELSYLGLVKSTKKKADHLIKMAWKGL</sequence>
<evidence type="ECO:0000256" key="2">
    <source>
        <dbReference type="ARBA" id="ARBA00010977"/>
    </source>
</evidence>
<dbReference type="InParanoid" id="A0A2K1QZ69"/>
<evidence type="ECO:0000256" key="3">
    <source>
        <dbReference type="ARBA" id="ARBA00022705"/>
    </source>
</evidence>
<dbReference type="OrthoDB" id="10265211at2759"/>
<comment type="similarity">
    <text evidence="2">Belongs to the ORC3 family.</text>
</comment>
<keyword evidence="3" id="KW-0235">DNA replication</keyword>
<dbReference type="InterPro" id="IPR040855">
    <property type="entry name" value="ORC_WH_C"/>
</dbReference>
<evidence type="ECO:0000259" key="8">
    <source>
        <dbReference type="Pfam" id="PF18137"/>
    </source>
</evidence>
<accession>A0A2K1QZ69</accession>
<dbReference type="PANTHER" id="PTHR12748:SF0">
    <property type="entry name" value="ORIGIN RECOGNITION COMPLEX SUBUNIT 3"/>
    <property type="match status" value="1"/>
</dbReference>
<dbReference type="CDD" id="cd20704">
    <property type="entry name" value="Orc3"/>
    <property type="match status" value="1"/>
</dbReference>
<feature type="compositionally biased region" description="Acidic residues" evidence="6">
    <location>
        <begin position="155"/>
        <end position="165"/>
    </location>
</feature>
<dbReference type="GO" id="GO:0005656">
    <property type="term" value="C:nuclear pre-replicative complex"/>
    <property type="evidence" value="ECO:0007669"/>
    <property type="project" value="TreeGrafter"/>
</dbReference>
<dbReference type="InterPro" id="IPR045667">
    <property type="entry name" value="ORC3_N"/>
</dbReference>
<proteinExistence type="inferred from homology"/>
<evidence type="ECO:0000256" key="4">
    <source>
        <dbReference type="ARBA" id="ARBA00023125"/>
    </source>
</evidence>
<keyword evidence="4" id="KW-0238">DNA-binding</keyword>
<organism evidence="9 10">
    <name type="scientific">Sphaceloma murrayae</name>
    <dbReference type="NCBI Taxonomy" id="2082308"/>
    <lineage>
        <taxon>Eukaryota</taxon>
        <taxon>Fungi</taxon>
        <taxon>Dikarya</taxon>
        <taxon>Ascomycota</taxon>
        <taxon>Pezizomycotina</taxon>
        <taxon>Dothideomycetes</taxon>
        <taxon>Dothideomycetidae</taxon>
        <taxon>Myriangiales</taxon>
        <taxon>Elsinoaceae</taxon>
        <taxon>Sphaceloma</taxon>
    </lineage>
</organism>
<keyword evidence="10" id="KW-1185">Reference proteome</keyword>
<dbReference type="GO" id="GO:0005664">
    <property type="term" value="C:nuclear origin of replication recognition complex"/>
    <property type="evidence" value="ECO:0007669"/>
    <property type="project" value="InterPro"/>
</dbReference>
<dbReference type="InterPro" id="IPR020795">
    <property type="entry name" value="ORC3"/>
</dbReference>
<dbReference type="GO" id="GO:0006270">
    <property type="term" value="P:DNA replication initiation"/>
    <property type="evidence" value="ECO:0007669"/>
    <property type="project" value="TreeGrafter"/>
</dbReference>